<name>A0A9D2QDA0_9FIRM</name>
<reference evidence="11" key="1">
    <citation type="journal article" date="2021" name="PeerJ">
        <title>Extensive microbial diversity within the chicken gut microbiome revealed by metagenomics and culture.</title>
        <authorList>
            <person name="Gilroy R."/>
            <person name="Ravi A."/>
            <person name="Getino M."/>
            <person name="Pursley I."/>
            <person name="Horton D.L."/>
            <person name="Alikhan N.F."/>
            <person name="Baker D."/>
            <person name="Gharbi K."/>
            <person name="Hall N."/>
            <person name="Watson M."/>
            <person name="Adriaenssens E.M."/>
            <person name="Foster-Nyarko E."/>
            <person name="Jarju S."/>
            <person name="Secka A."/>
            <person name="Antonio M."/>
            <person name="Oren A."/>
            <person name="Chaudhuri R.R."/>
            <person name="La Ragione R."/>
            <person name="Hildebrand F."/>
            <person name="Pallen M.J."/>
        </authorList>
    </citation>
    <scope>NUCLEOTIDE SEQUENCE</scope>
    <source>
        <strain evidence="11">CHK196-7946</strain>
    </source>
</reference>
<protein>
    <submittedName>
        <fullName evidence="11">PTS mannose/fructose/sorbose transporter subunit IIAB</fullName>
    </submittedName>
</protein>
<evidence type="ECO:0000256" key="8">
    <source>
        <dbReference type="ARBA" id="ARBA00022777"/>
    </source>
</evidence>
<evidence type="ECO:0000256" key="1">
    <source>
        <dbReference type="ARBA" id="ARBA00004496"/>
    </source>
</evidence>
<dbReference type="PROSITE" id="PS51096">
    <property type="entry name" value="PTS_EIIA_TYPE_4"/>
    <property type="match status" value="1"/>
</dbReference>
<comment type="caution">
    <text evidence="11">The sequence shown here is derived from an EMBL/GenBank/DDBJ whole genome shotgun (WGS) entry which is preliminary data.</text>
</comment>
<dbReference type="InterPro" id="IPR004701">
    <property type="entry name" value="PTS_EIIA_man-typ"/>
</dbReference>
<keyword evidence="7" id="KW-0598">Phosphotransferase system</keyword>
<evidence type="ECO:0000313" key="11">
    <source>
        <dbReference type="EMBL" id="HJC75360.1"/>
    </source>
</evidence>
<comment type="subcellular location">
    <subcellularLocation>
        <location evidence="1">Cytoplasm</location>
    </subcellularLocation>
</comment>
<accession>A0A9D2QDA0</accession>
<sequence>MYYIIASHGTYAQACKASCEMITGAAPSFVDFAFTEDMTKETVEKKYEEILAEKGADDCAAIIVDLPGGTPYNAAMRIVAEHKNIQLVPGLCQQLLVLLNSGESLGDAITQTGEIFAGISVKDGDKAVKADAPKEPVEKNGIVNLRLDERLIHGQVATYWTRTLQADRIIIADDDVLKDEIGMSALKAAVPSGVHLSVLTVDNAAKRLNEGRYSGQRVFLIVNKTKTICRLLDNGLKVKEVNIGNMGEKEGRKQIKKSVYCTPEEIADIEAVEKKGVQVYAQMVPNDEKKTFRSYLD</sequence>
<keyword evidence="2" id="KW-0813">Transport</keyword>
<dbReference type="PANTHER" id="PTHR33799:SF1">
    <property type="entry name" value="PTS SYSTEM MANNOSE-SPECIFIC EIIAB COMPONENT-RELATED"/>
    <property type="match status" value="1"/>
</dbReference>
<dbReference type="Gene3D" id="3.40.35.10">
    <property type="entry name" value="Phosphotransferase system, sorbose subfamily IIB component"/>
    <property type="match status" value="1"/>
</dbReference>
<dbReference type="GO" id="GO:0016020">
    <property type="term" value="C:membrane"/>
    <property type="evidence" value="ECO:0007669"/>
    <property type="project" value="InterPro"/>
</dbReference>
<dbReference type="Proteomes" id="UP000823902">
    <property type="component" value="Unassembled WGS sequence"/>
</dbReference>
<evidence type="ECO:0000256" key="7">
    <source>
        <dbReference type="ARBA" id="ARBA00022683"/>
    </source>
</evidence>
<keyword evidence="5" id="KW-0762">Sugar transport</keyword>
<gene>
    <name evidence="11" type="ORF">H9697_10530</name>
</gene>
<reference evidence="11" key="2">
    <citation type="submission" date="2021-04" db="EMBL/GenBank/DDBJ databases">
        <authorList>
            <person name="Gilroy R."/>
        </authorList>
    </citation>
    <scope>NUCLEOTIDE SEQUENCE</scope>
    <source>
        <strain evidence="11">CHK196-7946</strain>
    </source>
</reference>
<dbReference type="PROSITE" id="PS51101">
    <property type="entry name" value="PTS_EIIB_TYPE_4"/>
    <property type="match status" value="1"/>
</dbReference>
<keyword evidence="6" id="KW-0808">Transferase</keyword>
<dbReference type="PANTHER" id="PTHR33799">
    <property type="entry name" value="PTS PERMEASE-RELATED-RELATED"/>
    <property type="match status" value="1"/>
</dbReference>
<evidence type="ECO:0000256" key="4">
    <source>
        <dbReference type="ARBA" id="ARBA00022553"/>
    </source>
</evidence>
<organism evidence="11 12">
    <name type="scientific">Candidatus Mediterraneibacter faecavium</name>
    <dbReference type="NCBI Taxonomy" id="2838668"/>
    <lineage>
        <taxon>Bacteria</taxon>
        <taxon>Bacillati</taxon>
        <taxon>Bacillota</taxon>
        <taxon>Clostridia</taxon>
        <taxon>Lachnospirales</taxon>
        <taxon>Lachnospiraceae</taxon>
        <taxon>Mediterraneibacter</taxon>
    </lineage>
</organism>
<evidence type="ECO:0000259" key="9">
    <source>
        <dbReference type="PROSITE" id="PS51096"/>
    </source>
</evidence>
<evidence type="ECO:0000256" key="5">
    <source>
        <dbReference type="ARBA" id="ARBA00022597"/>
    </source>
</evidence>
<dbReference type="GO" id="GO:0016301">
    <property type="term" value="F:kinase activity"/>
    <property type="evidence" value="ECO:0007669"/>
    <property type="project" value="UniProtKB-KW"/>
</dbReference>
<dbReference type="GO" id="GO:0005737">
    <property type="term" value="C:cytoplasm"/>
    <property type="evidence" value="ECO:0007669"/>
    <property type="project" value="UniProtKB-SubCell"/>
</dbReference>
<keyword evidence="4" id="KW-0597">Phosphoprotein</keyword>
<dbReference type="InterPro" id="IPR004720">
    <property type="entry name" value="PTS_IIB_sorbose-sp"/>
</dbReference>
<dbReference type="AlphaFoldDB" id="A0A9D2QDA0"/>
<dbReference type="EMBL" id="DWVY01000053">
    <property type="protein sequence ID" value="HJC75360.1"/>
    <property type="molecule type" value="Genomic_DNA"/>
</dbReference>
<feature type="domain" description="PTS EIIB type-4" evidence="10">
    <location>
        <begin position="138"/>
        <end position="297"/>
    </location>
</feature>
<evidence type="ECO:0000256" key="3">
    <source>
        <dbReference type="ARBA" id="ARBA00022490"/>
    </source>
</evidence>
<proteinExistence type="predicted"/>
<dbReference type="GO" id="GO:0008982">
    <property type="term" value="F:protein-N(PI)-phosphohistidine-sugar phosphotransferase activity"/>
    <property type="evidence" value="ECO:0007669"/>
    <property type="project" value="InterPro"/>
</dbReference>
<dbReference type="CDD" id="cd00001">
    <property type="entry name" value="PTS_IIB_man"/>
    <property type="match status" value="1"/>
</dbReference>
<evidence type="ECO:0000313" key="12">
    <source>
        <dbReference type="Proteomes" id="UP000823902"/>
    </source>
</evidence>
<dbReference type="Gene3D" id="3.40.50.510">
    <property type="entry name" value="Phosphotransferase system, mannose-type IIA component"/>
    <property type="match status" value="1"/>
</dbReference>
<dbReference type="InterPro" id="IPR036667">
    <property type="entry name" value="PTS_IIB_sorbose-sp_sf"/>
</dbReference>
<keyword evidence="8" id="KW-0418">Kinase</keyword>
<evidence type="ECO:0000256" key="2">
    <source>
        <dbReference type="ARBA" id="ARBA00022448"/>
    </source>
</evidence>
<dbReference type="Pfam" id="PF03610">
    <property type="entry name" value="EIIA-man"/>
    <property type="match status" value="1"/>
</dbReference>
<feature type="domain" description="PTS EIIA type-4" evidence="9">
    <location>
        <begin position="1"/>
        <end position="128"/>
    </location>
</feature>
<dbReference type="InterPro" id="IPR036662">
    <property type="entry name" value="PTS_EIIA_man-typ_sf"/>
</dbReference>
<dbReference type="InterPro" id="IPR051471">
    <property type="entry name" value="Bacterial_PTS_sugar_comp"/>
</dbReference>
<dbReference type="GO" id="GO:0009401">
    <property type="term" value="P:phosphoenolpyruvate-dependent sugar phosphotransferase system"/>
    <property type="evidence" value="ECO:0007669"/>
    <property type="project" value="UniProtKB-KW"/>
</dbReference>
<evidence type="ECO:0000259" key="10">
    <source>
        <dbReference type="PROSITE" id="PS51101"/>
    </source>
</evidence>
<dbReference type="SUPFAM" id="SSF52728">
    <property type="entry name" value="PTS IIb component"/>
    <property type="match status" value="1"/>
</dbReference>
<evidence type="ECO:0000256" key="6">
    <source>
        <dbReference type="ARBA" id="ARBA00022679"/>
    </source>
</evidence>
<keyword evidence="3" id="KW-0963">Cytoplasm</keyword>
<dbReference type="Pfam" id="PF03830">
    <property type="entry name" value="PTSIIB_sorb"/>
    <property type="match status" value="1"/>
</dbReference>
<dbReference type="SUPFAM" id="SSF53062">
    <property type="entry name" value="PTS system fructose IIA component-like"/>
    <property type="match status" value="1"/>
</dbReference>